<evidence type="ECO:0000256" key="1">
    <source>
        <dbReference type="SAM" id="Phobius"/>
    </source>
</evidence>
<protein>
    <submittedName>
        <fullName evidence="2">Uncharacterized protein</fullName>
    </submittedName>
</protein>
<keyword evidence="1" id="KW-0812">Transmembrane</keyword>
<dbReference type="EMBL" id="AMZH03007893">
    <property type="protein sequence ID" value="RRT60181.1"/>
    <property type="molecule type" value="Genomic_DNA"/>
</dbReference>
<organism evidence="2 3">
    <name type="scientific">Ensete ventricosum</name>
    <name type="common">Abyssinian banana</name>
    <name type="synonym">Musa ensete</name>
    <dbReference type="NCBI Taxonomy" id="4639"/>
    <lineage>
        <taxon>Eukaryota</taxon>
        <taxon>Viridiplantae</taxon>
        <taxon>Streptophyta</taxon>
        <taxon>Embryophyta</taxon>
        <taxon>Tracheophyta</taxon>
        <taxon>Spermatophyta</taxon>
        <taxon>Magnoliopsida</taxon>
        <taxon>Liliopsida</taxon>
        <taxon>Zingiberales</taxon>
        <taxon>Musaceae</taxon>
        <taxon>Ensete</taxon>
    </lineage>
</organism>
<dbReference type="AlphaFoldDB" id="A0A426Z8A0"/>
<keyword evidence="1" id="KW-0472">Membrane</keyword>
<name>A0A426Z8A0_ENSVE</name>
<dbReference type="Proteomes" id="UP000287651">
    <property type="component" value="Unassembled WGS sequence"/>
</dbReference>
<accession>A0A426Z8A0</accession>
<keyword evidence="1" id="KW-1133">Transmembrane helix</keyword>
<comment type="caution">
    <text evidence="2">The sequence shown here is derived from an EMBL/GenBank/DDBJ whole genome shotgun (WGS) entry which is preliminary data.</text>
</comment>
<gene>
    <name evidence="2" type="ORF">B296_00038378</name>
</gene>
<sequence length="59" mass="6591">PGGGGGRGRMAVQWPLVVHGVVTLVVVVSFLCGRWPIFRGTFVEKIHYFITYGAYDYFL</sequence>
<proteinExistence type="predicted"/>
<evidence type="ECO:0000313" key="3">
    <source>
        <dbReference type="Proteomes" id="UP000287651"/>
    </source>
</evidence>
<feature type="transmembrane region" description="Helical" evidence="1">
    <location>
        <begin position="12"/>
        <end position="32"/>
    </location>
</feature>
<evidence type="ECO:0000313" key="2">
    <source>
        <dbReference type="EMBL" id="RRT60181.1"/>
    </source>
</evidence>
<feature type="non-terminal residue" evidence="2">
    <location>
        <position position="1"/>
    </location>
</feature>
<reference evidence="2 3" key="1">
    <citation type="journal article" date="2014" name="Agronomy (Basel)">
        <title>A Draft Genome Sequence for Ensete ventricosum, the Drought-Tolerant Tree Against Hunger.</title>
        <authorList>
            <person name="Harrison J."/>
            <person name="Moore K.A."/>
            <person name="Paszkiewicz K."/>
            <person name="Jones T."/>
            <person name="Grant M."/>
            <person name="Ambacheew D."/>
            <person name="Muzemil S."/>
            <person name="Studholme D.J."/>
        </authorList>
    </citation>
    <scope>NUCLEOTIDE SEQUENCE [LARGE SCALE GENOMIC DNA]</scope>
</reference>